<dbReference type="InterPro" id="IPR020846">
    <property type="entry name" value="MFS_dom"/>
</dbReference>
<keyword evidence="2 6" id="KW-0812">Transmembrane</keyword>
<feature type="region of interest" description="Disordered" evidence="5">
    <location>
        <begin position="352"/>
        <end position="379"/>
    </location>
</feature>
<evidence type="ECO:0000256" key="4">
    <source>
        <dbReference type="ARBA" id="ARBA00023136"/>
    </source>
</evidence>
<evidence type="ECO:0000256" key="5">
    <source>
        <dbReference type="SAM" id="MobiDB-lite"/>
    </source>
</evidence>
<keyword evidence="3 6" id="KW-1133">Transmembrane helix</keyword>
<feature type="transmembrane region" description="Helical" evidence="6">
    <location>
        <begin position="422"/>
        <end position="444"/>
    </location>
</feature>
<evidence type="ECO:0000256" key="2">
    <source>
        <dbReference type="ARBA" id="ARBA00022692"/>
    </source>
</evidence>
<evidence type="ECO:0000256" key="6">
    <source>
        <dbReference type="SAM" id="Phobius"/>
    </source>
</evidence>
<feature type="transmembrane region" description="Helical" evidence="6">
    <location>
        <begin position="456"/>
        <end position="477"/>
    </location>
</feature>
<dbReference type="SUPFAM" id="SSF103473">
    <property type="entry name" value="MFS general substrate transporter"/>
    <property type="match status" value="1"/>
</dbReference>
<evidence type="ECO:0000256" key="3">
    <source>
        <dbReference type="ARBA" id="ARBA00022989"/>
    </source>
</evidence>
<feature type="transmembrane region" description="Helical" evidence="6">
    <location>
        <begin position="84"/>
        <end position="104"/>
    </location>
</feature>
<feature type="compositionally biased region" description="Low complexity" evidence="5">
    <location>
        <begin position="364"/>
        <end position="373"/>
    </location>
</feature>
<dbReference type="InterPro" id="IPR011701">
    <property type="entry name" value="MFS"/>
</dbReference>
<feature type="transmembrane region" description="Helical" evidence="6">
    <location>
        <begin position="319"/>
        <end position="342"/>
    </location>
</feature>
<feature type="transmembrane region" description="Helical" evidence="6">
    <location>
        <begin position="175"/>
        <end position="196"/>
    </location>
</feature>
<dbReference type="InterPro" id="IPR005829">
    <property type="entry name" value="Sugar_transporter_CS"/>
</dbReference>
<dbReference type="PANTHER" id="PTHR23502">
    <property type="entry name" value="MAJOR FACILITATOR SUPERFAMILY"/>
    <property type="match status" value="1"/>
</dbReference>
<dbReference type="PANTHER" id="PTHR23502:SF60">
    <property type="entry name" value="MAJOR FACILITATOR SUPERFAMILY (MFS) PROFILE DOMAIN-CONTAINING PROTEIN-RELATED"/>
    <property type="match status" value="1"/>
</dbReference>
<accession>A0ABR1PVE2</accession>
<dbReference type="Pfam" id="PF07690">
    <property type="entry name" value="MFS_1"/>
    <property type="match status" value="1"/>
</dbReference>
<gene>
    <name evidence="8" type="ORF">PG986_013378</name>
</gene>
<name>A0ABR1PVE2_9PEZI</name>
<sequence>AAGKVFPSLSIPAYQLTVCQRQPATATEAGWQPDDPRNPYNWPTSRKLTIALVITLGHLVGIMSVSIVAPALGRIAEDLRMSESVMQVAFSVYTLGLAFGPFIIGPLSELYGRKPVWVACNVWYVLWNSLCPVGSNQGMMILGRLLAGSASSVGISLTGPILADMYGPKDRGKSLAIASLLPYLGPALGPIVGGLVSQHLRWQLLFWIMSATSAVIAVLGFLLLRETNGTILLQRISQPASLSSPQVKPRPFTMAYLRNVLCPIQIALLRPLMLLRHRPIVTFLSLNIALNFSIYFLVLSTFAQMWIDRGQTPTESSLNYVAIAAGAVIGTQTGGPLMDWLWRLQRDKHRQQLTAPTGQPSNPEAAETTTAAAMGDEHDEEDEAVPEYRVPFLVTPTLVMPAGLFCYGWAVERQLSWPVIDVGIGVFCCASFMLSQGLYAYLFDEFGAGESASANAAARMLSNLLAFVFPLFTPQLYSGPLGYGWGNGLLAFVFVALGFPSVVVLWCWGPRLRGMGKVGT</sequence>
<feature type="non-terminal residue" evidence="8">
    <location>
        <position position="1"/>
    </location>
</feature>
<feature type="compositionally biased region" description="Polar residues" evidence="5">
    <location>
        <begin position="352"/>
        <end position="362"/>
    </location>
</feature>
<evidence type="ECO:0000259" key="7">
    <source>
        <dbReference type="PROSITE" id="PS50850"/>
    </source>
</evidence>
<evidence type="ECO:0000313" key="9">
    <source>
        <dbReference type="Proteomes" id="UP001391051"/>
    </source>
</evidence>
<keyword evidence="9" id="KW-1185">Reference proteome</keyword>
<comment type="subcellular location">
    <subcellularLocation>
        <location evidence="1">Membrane</location>
        <topology evidence="1">Multi-pass membrane protein</topology>
    </subcellularLocation>
</comment>
<dbReference type="RefSeq" id="XP_066693743.1">
    <property type="nucleotide sequence ID" value="XM_066849600.1"/>
</dbReference>
<dbReference type="GeneID" id="92082662"/>
<feature type="transmembrane region" description="Helical" evidence="6">
    <location>
        <begin position="280"/>
        <end position="307"/>
    </location>
</feature>
<dbReference type="PROSITE" id="PS00216">
    <property type="entry name" value="SUGAR_TRANSPORT_1"/>
    <property type="match status" value="1"/>
</dbReference>
<feature type="transmembrane region" description="Helical" evidence="6">
    <location>
        <begin position="48"/>
        <end position="72"/>
    </location>
</feature>
<dbReference type="InterPro" id="IPR036259">
    <property type="entry name" value="MFS_trans_sf"/>
</dbReference>
<dbReference type="Proteomes" id="UP001391051">
    <property type="component" value="Unassembled WGS sequence"/>
</dbReference>
<comment type="caution">
    <text evidence="8">The sequence shown here is derived from an EMBL/GenBank/DDBJ whole genome shotgun (WGS) entry which is preliminary data.</text>
</comment>
<feature type="transmembrane region" description="Helical" evidence="6">
    <location>
        <begin position="489"/>
        <end position="508"/>
    </location>
</feature>
<feature type="transmembrane region" description="Helical" evidence="6">
    <location>
        <begin position="390"/>
        <end position="410"/>
    </location>
</feature>
<evidence type="ECO:0000256" key="1">
    <source>
        <dbReference type="ARBA" id="ARBA00004141"/>
    </source>
</evidence>
<keyword evidence="4 6" id="KW-0472">Membrane</keyword>
<organism evidence="8 9">
    <name type="scientific">Apiospora aurea</name>
    <dbReference type="NCBI Taxonomy" id="335848"/>
    <lineage>
        <taxon>Eukaryota</taxon>
        <taxon>Fungi</taxon>
        <taxon>Dikarya</taxon>
        <taxon>Ascomycota</taxon>
        <taxon>Pezizomycotina</taxon>
        <taxon>Sordariomycetes</taxon>
        <taxon>Xylariomycetidae</taxon>
        <taxon>Amphisphaeriales</taxon>
        <taxon>Apiosporaceae</taxon>
        <taxon>Apiospora</taxon>
    </lineage>
</organism>
<protein>
    <submittedName>
        <fullName evidence="8">Florfenicol exporter</fullName>
    </submittedName>
</protein>
<dbReference type="PROSITE" id="PS50850">
    <property type="entry name" value="MFS"/>
    <property type="match status" value="1"/>
</dbReference>
<proteinExistence type="predicted"/>
<dbReference type="EMBL" id="JAQQWE010000009">
    <property type="protein sequence ID" value="KAK7940991.1"/>
    <property type="molecule type" value="Genomic_DNA"/>
</dbReference>
<dbReference type="Gene3D" id="1.20.1250.20">
    <property type="entry name" value="MFS general substrate transporter like domains"/>
    <property type="match status" value="1"/>
</dbReference>
<reference evidence="8 9" key="1">
    <citation type="submission" date="2023-01" db="EMBL/GenBank/DDBJ databases">
        <title>Analysis of 21 Apiospora genomes using comparative genomics revels a genus with tremendous synthesis potential of carbohydrate active enzymes and secondary metabolites.</title>
        <authorList>
            <person name="Sorensen T."/>
        </authorList>
    </citation>
    <scope>NUCLEOTIDE SEQUENCE [LARGE SCALE GENOMIC DNA]</scope>
    <source>
        <strain evidence="8 9">CBS 24483</strain>
    </source>
</reference>
<evidence type="ECO:0000313" key="8">
    <source>
        <dbReference type="EMBL" id="KAK7940991.1"/>
    </source>
</evidence>
<feature type="transmembrane region" description="Helical" evidence="6">
    <location>
        <begin position="141"/>
        <end position="163"/>
    </location>
</feature>
<feature type="transmembrane region" description="Helical" evidence="6">
    <location>
        <begin position="202"/>
        <end position="224"/>
    </location>
</feature>
<feature type="domain" description="Major facilitator superfamily (MFS) profile" evidence="7">
    <location>
        <begin position="50"/>
        <end position="513"/>
    </location>
</feature>